<dbReference type="Proteomes" id="UP000050424">
    <property type="component" value="Unassembled WGS sequence"/>
</dbReference>
<evidence type="ECO:0000313" key="3">
    <source>
        <dbReference type="EMBL" id="KPM37941.1"/>
    </source>
</evidence>
<evidence type="ECO:0000256" key="2">
    <source>
        <dbReference type="SAM" id="MobiDB-lite"/>
    </source>
</evidence>
<accession>A0A0P7BBZ4</accession>
<reference evidence="3 4" key="1">
    <citation type="submission" date="2015-09" db="EMBL/GenBank/DDBJ databases">
        <title>Draft genome of a European isolate of the apple canker pathogen Neonectria ditissima.</title>
        <authorList>
            <person name="Gomez-Cortecero A."/>
            <person name="Harrison R.J."/>
            <person name="Armitage A.D."/>
        </authorList>
    </citation>
    <scope>NUCLEOTIDE SEQUENCE [LARGE SCALE GENOMIC DNA]</scope>
    <source>
        <strain evidence="3 4">R09/05</strain>
    </source>
</reference>
<keyword evidence="4" id="KW-1185">Reference proteome</keyword>
<feature type="region of interest" description="Disordered" evidence="2">
    <location>
        <begin position="397"/>
        <end position="445"/>
    </location>
</feature>
<dbReference type="AlphaFoldDB" id="A0A0P7BBZ4"/>
<keyword evidence="1" id="KW-0175">Coiled coil</keyword>
<gene>
    <name evidence="3" type="ORF">AK830_g8642</name>
</gene>
<feature type="region of interest" description="Disordered" evidence="2">
    <location>
        <begin position="306"/>
        <end position="343"/>
    </location>
</feature>
<sequence length="445" mass="51083">MCLTYELHATDCDTRRRPVVTHLPFGNVSYHPFEDPPHCAHAANAKPTECAVHGSCCRVSTWQFCYANGVEEQCQGWQVYKAVISRKREHIPLNHFGPPLKPPAVLKESKPALECYMEVRRAFYEIGAHIACFGYEAHGYNNRMLEVDCCREEYEFLLRKLGETFDTWRQLCLQLKQVQTWWIEFADTGKMEKCPAKPAGMPRVLDHCHDSFKDTGYYLWPGVTLASFYYLDIPFNGPSIEQVILAAQRWLNRRRLEASDKKWASETVDEPIPEPVESYDKSEPAPVFRPTMGSAPFMPTMGLEELSTRAGSSSQSHREPNEKPLPLQAPEDSNTDSEQDEPTVIPATPVFEAKDYIPCSDEFPLLEQLSKVKKEAEEKEEAKAKKQVKEKKTFKARNMTKRMKVAKAKKEFKLKASKYKKRKRRDDNRESDASASKTEQKSSRL</sequence>
<evidence type="ECO:0000313" key="4">
    <source>
        <dbReference type="Proteomes" id="UP000050424"/>
    </source>
</evidence>
<dbReference type="OrthoDB" id="5076406at2759"/>
<comment type="caution">
    <text evidence="3">The sequence shown here is derived from an EMBL/GenBank/DDBJ whole genome shotgun (WGS) entry which is preliminary data.</text>
</comment>
<feature type="compositionally biased region" description="Basic residues" evidence="2">
    <location>
        <begin position="415"/>
        <end position="424"/>
    </location>
</feature>
<feature type="compositionally biased region" description="Basic residues" evidence="2">
    <location>
        <begin position="397"/>
        <end position="407"/>
    </location>
</feature>
<organism evidence="3 4">
    <name type="scientific">Neonectria ditissima</name>
    <dbReference type="NCBI Taxonomy" id="78410"/>
    <lineage>
        <taxon>Eukaryota</taxon>
        <taxon>Fungi</taxon>
        <taxon>Dikarya</taxon>
        <taxon>Ascomycota</taxon>
        <taxon>Pezizomycotina</taxon>
        <taxon>Sordariomycetes</taxon>
        <taxon>Hypocreomycetidae</taxon>
        <taxon>Hypocreales</taxon>
        <taxon>Nectriaceae</taxon>
        <taxon>Neonectria</taxon>
    </lineage>
</organism>
<feature type="coiled-coil region" evidence="1">
    <location>
        <begin position="365"/>
        <end position="392"/>
    </location>
</feature>
<name>A0A0P7BBZ4_9HYPO</name>
<evidence type="ECO:0000256" key="1">
    <source>
        <dbReference type="SAM" id="Coils"/>
    </source>
</evidence>
<feature type="compositionally biased region" description="Basic and acidic residues" evidence="2">
    <location>
        <begin position="425"/>
        <end position="445"/>
    </location>
</feature>
<dbReference type="EMBL" id="LKCW01000149">
    <property type="protein sequence ID" value="KPM37941.1"/>
    <property type="molecule type" value="Genomic_DNA"/>
</dbReference>
<proteinExistence type="predicted"/>
<feature type="region of interest" description="Disordered" evidence="2">
    <location>
        <begin position="262"/>
        <end position="286"/>
    </location>
</feature>
<protein>
    <submittedName>
        <fullName evidence="3">Uncharacterized protein</fullName>
    </submittedName>
</protein>